<evidence type="ECO:0000313" key="7">
    <source>
        <dbReference type="Proteomes" id="UP001438707"/>
    </source>
</evidence>
<evidence type="ECO:0000256" key="1">
    <source>
        <dbReference type="ARBA" id="ARBA00023054"/>
    </source>
</evidence>
<dbReference type="GO" id="GO:0000139">
    <property type="term" value="C:Golgi membrane"/>
    <property type="evidence" value="ECO:0007669"/>
    <property type="project" value="InterPro"/>
</dbReference>
<dbReference type="PANTHER" id="PTHR14043">
    <property type="entry name" value="CCAAT DISPLACEMENT PROTEIN-RELATED"/>
    <property type="match status" value="1"/>
</dbReference>
<evidence type="ECO:0000259" key="5">
    <source>
        <dbReference type="Pfam" id="PF08172"/>
    </source>
</evidence>
<keyword evidence="1 2" id="KW-0175">Coiled coil</keyword>
<dbReference type="EMBL" id="JALJOS010000002">
    <property type="protein sequence ID" value="KAK9843120.1"/>
    <property type="molecule type" value="Genomic_DNA"/>
</dbReference>
<dbReference type="Pfam" id="PF08172">
    <property type="entry name" value="CASP_C"/>
    <property type="match status" value="1"/>
</dbReference>
<feature type="transmembrane region" description="Helical" evidence="4">
    <location>
        <begin position="618"/>
        <end position="639"/>
    </location>
</feature>
<evidence type="ECO:0000256" key="3">
    <source>
        <dbReference type="SAM" id="MobiDB-lite"/>
    </source>
</evidence>
<accession>A0AAW1S9L2</accession>
<keyword evidence="4" id="KW-0472">Membrane</keyword>
<evidence type="ECO:0000256" key="4">
    <source>
        <dbReference type="SAM" id="Phobius"/>
    </source>
</evidence>
<name>A0AAW1S9L2_9CHLO</name>
<dbReference type="Proteomes" id="UP001438707">
    <property type="component" value="Unassembled WGS sequence"/>
</dbReference>
<comment type="caution">
    <text evidence="6">The sequence shown here is derived from an EMBL/GenBank/DDBJ whole genome shotgun (WGS) entry which is preliminary data.</text>
</comment>
<feature type="region of interest" description="Disordered" evidence="3">
    <location>
        <begin position="394"/>
        <end position="420"/>
    </location>
</feature>
<evidence type="ECO:0000256" key="2">
    <source>
        <dbReference type="SAM" id="Coils"/>
    </source>
</evidence>
<keyword evidence="4" id="KW-1133">Transmembrane helix</keyword>
<reference evidence="6 7" key="1">
    <citation type="journal article" date="2024" name="Nat. Commun.">
        <title>Phylogenomics reveals the evolutionary origins of lichenization in chlorophyte algae.</title>
        <authorList>
            <person name="Puginier C."/>
            <person name="Libourel C."/>
            <person name="Otte J."/>
            <person name="Skaloud P."/>
            <person name="Haon M."/>
            <person name="Grisel S."/>
            <person name="Petersen M."/>
            <person name="Berrin J.G."/>
            <person name="Delaux P.M."/>
            <person name="Dal Grande F."/>
            <person name="Keller J."/>
        </authorList>
    </citation>
    <scope>NUCLEOTIDE SEQUENCE [LARGE SCALE GENOMIC DNA]</scope>
    <source>
        <strain evidence="6 7">SAG 2145</strain>
    </source>
</reference>
<protein>
    <recommendedName>
        <fullName evidence="5">CASP C-terminal domain-containing protein</fullName>
    </recommendedName>
</protein>
<dbReference type="PANTHER" id="PTHR14043:SF2">
    <property type="entry name" value="HOMEOBOX PROTEIN CUT"/>
    <property type="match status" value="1"/>
</dbReference>
<dbReference type="AlphaFoldDB" id="A0AAW1S9L2"/>
<proteinExistence type="predicted"/>
<dbReference type="InterPro" id="IPR012955">
    <property type="entry name" value="CASP_C"/>
</dbReference>
<feature type="coiled-coil region" evidence="2">
    <location>
        <begin position="106"/>
        <end position="262"/>
    </location>
</feature>
<dbReference type="GO" id="GO:0006891">
    <property type="term" value="P:intra-Golgi vesicle-mediated transport"/>
    <property type="evidence" value="ECO:0007669"/>
    <property type="project" value="InterPro"/>
</dbReference>
<organism evidence="6 7">
    <name type="scientific">Apatococcus lobatus</name>
    <dbReference type="NCBI Taxonomy" id="904363"/>
    <lineage>
        <taxon>Eukaryota</taxon>
        <taxon>Viridiplantae</taxon>
        <taxon>Chlorophyta</taxon>
        <taxon>core chlorophytes</taxon>
        <taxon>Trebouxiophyceae</taxon>
        <taxon>Chlorellales</taxon>
        <taxon>Chlorellaceae</taxon>
        <taxon>Apatococcus</taxon>
    </lineage>
</organism>
<feature type="domain" description="CASP C-terminal" evidence="5">
    <location>
        <begin position="353"/>
        <end position="637"/>
    </location>
</feature>
<sequence length="649" mass="71050">MKNLRLEGVLDGLGRNVKAAFEPEFPGQSSAQQEAKDIQNTIGFWRLFLMQDKKAVIQTQKKQAEARLARSHDEAGAAFVELANLVLAAPDPVPLMSKSQTLFTSLNAANVDIKKLQDEISHARSAAEASTETNAKAAQLDTMRQDFESQLAAGRDAARQLEIELQQAKGNAQQGQEALIELQSARSTLATLQEHHEAAQSELFELRQKQDSASMAAVSDLEADIDALTEARRKIRSLEQDRDRLQRLHQGATDELEALKGDATGNAHLYREALQMRDQEAATSASLQELSQRPSSAAYQKAVDAAASLQSLVGQQMEAEGWGSPAELDTDQINTLQMLQERNLGLADKVTTLERQINEQQQKQETTAAQEARLEAQCNEQQALIGRLEEDLTSSSAARQLDGTHSTPSNEHIASKDTEAEPGSMLAILIGQRDRYRSKLQGLQEESARSVGLLQTHQAEIAALKADNVSLVGKLRYAENFAKRAGQQPSDLSIVRVDDAGVPREQDVETASHRINCGPFNFGMSASAASSSRKDSADTAGLKSRGGRRLGGCFGVDEDVEAGLPAEQSKYTKDYQAKLNPFSAFQQRECEAQLDRMQMHDRALLAGSRVFANRIGRIFILGYLLLIHAFLFGLIYFSALSSHFATGHV</sequence>
<gene>
    <name evidence="6" type="ORF">WJX74_007282</name>
</gene>
<feature type="coiled-coil region" evidence="2">
    <location>
        <begin position="336"/>
        <end position="391"/>
    </location>
</feature>
<keyword evidence="7" id="KW-1185">Reference proteome</keyword>
<keyword evidence="4" id="KW-0812">Transmembrane</keyword>
<feature type="compositionally biased region" description="Polar residues" evidence="3">
    <location>
        <begin position="394"/>
        <end position="412"/>
    </location>
</feature>
<evidence type="ECO:0000313" key="6">
    <source>
        <dbReference type="EMBL" id="KAK9843120.1"/>
    </source>
</evidence>